<sequence length="241" mass="26128">MPALLELRGVHAAYGPTAVLHGIDLDVPEGRVTALLGANGAGKTTLLRAVCRHMVSVRGEVRLAGERIDGRSTEQIARLGVGHVPDGRGTFAHLTAEENLRLGAQARPRHPGRAAMAEALDRIYAYFPRLKERRAQQAGTLSGGEQQMLAIGRALMGEPRLLLLDEPSFGLAPLVVRDIFAIMRRINQEQRMAILLVEQNARLALELADTAYLLETGRIVLHGASEDVGRNDAVRRAYLGG</sequence>
<accession>A0A147HAM0</accession>
<dbReference type="InterPro" id="IPR003439">
    <property type="entry name" value="ABC_transporter-like_ATP-bd"/>
</dbReference>
<dbReference type="SUPFAM" id="SSF52540">
    <property type="entry name" value="P-loop containing nucleoside triphosphate hydrolases"/>
    <property type="match status" value="1"/>
</dbReference>
<evidence type="ECO:0000313" key="8">
    <source>
        <dbReference type="EMBL" id="KTT26925.1"/>
    </source>
</evidence>
<reference evidence="8 9" key="1">
    <citation type="journal article" date="2016" name="Front. Microbiol.">
        <title>Genomic Resource of Rice Seed Associated Bacteria.</title>
        <authorList>
            <person name="Midha S."/>
            <person name="Bansal K."/>
            <person name="Sharma S."/>
            <person name="Kumar N."/>
            <person name="Patil P.P."/>
            <person name="Chaudhry V."/>
            <person name="Patil P.B."/>
        </authorList>
    </citation>
    <scope>NUCLEOTIDE SEQUENCE [LARGE SCALE GENOMIC DNA]</scope>
    <source>
        <strain evidence="8 9">NS331</strain>
    </source>
</reference>
<keyword evidence="9" id="KW-1185">Reference proteome</keyword>
<dbReference type="EMBL" id="LDSL01000024">
    <property type="protein sequence ID" value="KTT26925.1"/>
    <property type="molecule type" value="Genomic_DNA"/>
</dbReference>
<dbReference type="InterPro" id="IPR003593">
    <property type="entry name" value="AAA+_ATPase"/>
</dbReference>
<keyword evidence="4" id="KW-0547">Nucleotide-binding</keyword>
<dbReference type="Pfam" id="PF00005">
    <property type="entry name" value="ABC_tran"/>
    <property type="match status" value="1"/>
</dbReference>
<dbReference type="GO" id="GO:0005524">
    <property type="term" value="F:ATP binding"/>
    <property type="evidence" value="ECO:0007669"/>
    <property type="project" value="UniProtKB-KW"/>
</dbReference>
<dbReference type="AlphaFoldDB" id="A0A147HAM0"/>
<dbReference type="InterPro" id="IPR052156">
    <property type="entry name" value="BCAA_Transport_ATP-bd_LivF"/>
</dbReference>
<keyword evidence="6" id="KW-0029">Amino-acid transport</keyword>
<proteinExistence type="inferred from homology"/>
<keyword evidence="5 8" id="KW-0067">ATP-binding</keyword>
<dbReference type="PANTHER" id="PTHR43820:SF4">
    <property type="entry name" value="HIGH-AFFINITY BRANCHED-CHAIN AMINO ACID TRANSPORT ATP-BINDING PROTEIN LIVF"/>
    <property type="match status" value="1"/>
</dbReference>
<gene>
    <name evidence="8" type="ORF">NS331_03140</name>
</gene>
<keyword evidence="3" id="KW-0472">Membrane</keyword>
<dbReference type="GO" id="GO:0015658">
    <property type="term" value="F:branched-chain amino acid transmembrane transporter activity"/>
    <property type="evidence" value="ECO:0007669"/>
    <property type="project" value="TreeGrafter"/>
</dbReference>
<dbReference type="OrthoDB" id="9776369at2"/>
<dbReference type="GO" id="GO:0015807">
    <property type="term" value="P:L-amino acid transport"/>
    <property type="evidence" value="ECO:0007669"/>
    <property type="project" value="TreeGrafter"/>
</dbReference>
<dbReference type="InterPro" id="IPR027417">
    <property type="entry name" value="P-loop_NTPase"/>
</dbReference>
<dbReference type="PROSITE" id="PS00211">
    <property type="entry name" value="ABC_TRANSPORTER_1"/>
    <property type="match status" value="1"/>
</dbReference>
<dbReference type="Gene3D" id="3.40.50.300">
    <property type="entry name" value="P-loop containing nucleotide triphosphate hydrolases"/>
    <property type="match status" value="1"/>
</dbReference>
<keyword evidence="3" id="KW-1003">Cell membrane</keyword>
<dbReference type="GO" id="GO:0016887">
    <property type="term" value="F:ATP hydrolysis activity"/>
    <property type="evidence" value="ECO:0007669"/>
    <property type="project" value="InterPro"/>
</dbReference>
<evidence type="ECO:0000256" key="6">
    <source>
        <dbReference type="ARBA" id="ARBA00022970"/>
    </source>
</evidence>
<comment type="similarity">
    <text evidence="1">Belongs to the ABC transporter superfamily.</text>
</comment>
<evidence type="ECO:0000256" key="4">
    <source>
        <dbReference type="ARBA" id="ARBA00022741"/>
    </source>
</evidence>
<dbReference type="CDD" id="cd03224">
    <property type="entry name" value="ABC_TM1139_LivF_branched"/>
    <property type="match status" value="1"/>
</dbReference>
<name>A0A147HAM0_9BURK</name>
<evidence type="ECO:0000313" key="9">
    <source>
        <dbReference type="Proteomes" id="UP000072741"/>
    </source>
</evidence>
<dbReference type="Proteomes" id="UP000072741">
    <property type="component" value="Unassembled WGS sequence"/>
</dbReference>
<dbReference type="SMART" id="SM00382">
    <property type="entry name" value="AAA"/>
    <property type="match status" value="1"/>
</dbReference>
<comment type="caution">
    <text evidence="8">The sequence shown here is derived from an EMBL/GenBank/DDBJ whole genome shotgun (WGS) entry which is preliminary data.</text>
</comment>
<dbReference type="RefSeq" id="WP_058640559.1">
    <property type="nucleotide sequence ID" value="NZ_LDSL01000024.1"/>
</dbReference>
<dbReference type="PATRIC" id="fig|433924.3.peg.2350"/>
<dbReference type="InterPro" id="IPR017871">
    <property type="entry name" value="ABC_transporter-like_CS"/>
</dbReference>
<keyword evidence="2" id="KW-0813">Transport</keyword>
<organism evidence="8 9">
    <name type="scientific">Pseudacidovorax intermedius</name>
    <dbReference type="NCBI Taxonomy" id="433924"/>
    <lineage>
        <taxon>Bacteria</taxon>
        <taxon>Pseudomonadati</taxon>
        <taxon>Pseudomonadota</taxon>
        <taxon>Betaproteobacteria</taxon>
        <taxon>Burkholderiales</taxon>
        <taxon>Comamonadaceae</taxon>
        <taxon>Pseudacidovorax</taxon>
    </lineage>
</organism>
<dbReference type="PANTHER" id="PTHR43820">
    <property type="entry name" value="HIGH-AFFINITY BRANCHED-CHAIN AMINO ACID TRANSPORT ATP-BINDING PROTEIN LIVF"/>
    <property type="match status" value="1"/>
</dbReference>
<evidence type="ECO:0000256" key="1">
    <source>
        <dbReference type="ARBA" id="ARBA00005417"/>
    </source>
</evidence>
<evidence type="ECO:0000256" key="3">
    <source>
        <dbReference type="ARBA" id="ARBA00022475"/>
    </source>
</evidence>
<protein>
    <submittedName>
        <fullName evidence="8">ABC transporter ATP-binding protein</fullName>
    </submittedName>
</protein>
<feature type="domain" description="ABC transporter" evidence="7">
    <location>
        <begin position="5"/>
        <end position="241"/>
    </location>
</feature>
<evidence type="ECO:0000256" key="5">
    <source>
        <dbReference type="ARBA" id="ARBA00022840"/>
    </source>
</evidence>
<evidence type="ECO:0000259" key="7">
    <source>
        <dbReference type="PROSITE" id="PS50893"/>
    </source>
</evidence>
<dbReference type="PROSITE" id="PS50893">
    <property type="entry name" value="ABC_TRANSPORTER_2"/>
    <property type="match status" value="1"/>
</dbReference>
<evidence type="ECO:0000256" key="2">
    <source>
        <dbReference type="ARBA" id="ARBA00022448"/>
    </source>
</evidence>